<accession>A0A7T3RD70</accession>
<keyword evidence="2 4" id="KW-0067">ATP-binding</keyword>
<name>A0A7T3RD70_9SPIR</name>
<dbReference type="RefSeq" id="WP_198442575.1">
    <property type="nucleotide sequence ID" value="NZ_CBCSHE010000005.1"/>
</dbReference>
<dbReference type="InterPro" id="IPR017871">
    <property type="entry name" value="ABC_transporter-like_CS"/>
</dbReference>
<evidence type="ECO:0000313" key="4">
    <source>
        <dbReference type="EMBL" id="QQA00961.1"/>
    </source>
</evidence>
<sequence>MNSLIKIQDCSVQGGTKKYLDRVDWCMNAGEAWLVIGPNGGGKADFIKALSGSMQFVPNIRPANEINGGSEAPLYSSRYSDSVAVVSLEAAASLIEEERERDESEYMDKEDAGRTGRQYICEVLGGSSKKNAPLPPIAARLETMPQVKLCGIEKILDRGLRYMSTGEIRRTLLCRALLSGAGLLVLSDPFAGLDATSRAILLEFFDSIVRRQLDSSSEDSGFPRIILSMERFHEIPSAINRVIEFSNKKISFGGSREEYENVLAQRQAASEKEREVQKAAFRSELDKIRAESKIISGCKVSKPGESLIKFTDVNVGWDDHHVLENLSWEVKAGEHWCIRGPNGSGKTTILELITGDNMQVFREDIKLFGNRRGSGESIWDIKKRLGIVSYRLHVEYRMVGGTSLENTIISGFKDSIGLYETPSDFELATAKAWLNLAGFGGREKDTFSSLSYGEQRAVLILRAAVKSPSVLILDEPCHGLDEDYRDKILGLLETVASTGTTTLLHVTHDPTEVLECEKHILELHPGESPMYAILEN</sequence>
<dbReference type="Pfam" id="PF00005">
    <property type="entry name" value="ABC_tran"/>
    <property type="match status" value="2"/>
</dbReference>
<dbReference type="Gene3D" id="3.40.50.300">
    <property type="entry name" value="P-loop containing nucleotide triphosphate hydrolases"/>
    <property type="match status" value="2"/>
</dbReference>
<keyword evidence="1" id="KW-0547">Nucleotide-binding</keyword>
<dbReference type="GO" id="GO:0016887">
    <property type="term" value="F:ATP hydrolysis activity"/>
    <property type="evidence" value="ECO:0007669"/>
    <property type="project" value="InterPro"/>
</dbReference>
<dbReference type="Proteomes" id="UP000595224">
    <property type="component" value="Chromosome"/>
</dbReference>
<dbReference type="InterPro" id="IPR027417">
    <property type="entry name" value="P-loop_NTPase"/>
</dbReference>
<dbReference type="SUPFAM" id="SSF52540">
    <property type="entry name" value="P-loop containing nucleoside triphosphate hydrolases"/>
    <property type="match status" value="2"/>
</dbReference>
<proteinExistence type="predicted"/>
<dbReference type="AlphaFoldDB" id="A0A7T3RD70"/>
<dbReference type="PANTHER" id="PTHR43158:SF2">
    <property type="entry name" value="SKFA PEPTIDE EXPORT ATP-BINDING PROTEIN SKFE"/>
    <property type="match status" value="1"/>
</dbReference>
<keyword evidence="5" id="KW-1185">Reference proteome</keyword>
<gene>
    <name evidence="4" type="ORF">IWA51_12025</name>
</gene>
<dbReference type="PROSITE" id="PS50893">
    <property type="entry name" value="ABC_TRANSPORTER_2"/>
    <property type="match status" value="2"/>
</dbReference>
<feature type="domain" description="ABC transporter" evidence="3">
    <location>
        <begin position="5"/>
        <end position="272"/>
    </location>
</feature>
<dbReference type="InterPro" id="IPR003593">
    <property type="entry name" value="AAA+_ATPase"/>
</dbReference>
<feature type="domain" description="ABC transporter" evidence="3">
    <location>
        <begin position="308"/>
        <end position="536"/>
    </location>
</feature>
<evidence type="ECO:0000256" key="1">
    <source>
        <dbReference type="ARBA" id="ARBA00022741"/>
    </source>
</evidence>
<dbReference type="PROSITE" id="PS00211">
    <property type="entry name" value="ABC_TRANSPORTER_1"/>
    <property type="match status" value="1"/>
</dbReference>
<organism evidence="4 5">
    <name type="scientific">Treponema peruense</name>
    <dbReference type="NCBI Taxonomy" id="2787628"/>
    <lineage>
        <taxon>Bacteria</taxon>
        <taxon>Pseudomonadati</taxon>
        <taxon>Spirochaetota</taxon>
        <taxon>Spirochaetia</taxon>
        <taxon>Spirochaetales</taxon>
        <taxon>Treponemataceae</taxon>
        <taxon>Treponema</taxon>
    </lineage>
</organism>
<evidence type="ECO:0000313" key="5">
    <source>
        <dbReference type="Proteomes" id="UP000595224"/>
    </source>
</evidence>
<dbReference type="GO" id="GO:0005524">
    <property type="term" value="F:ATP binding"/>
    <property type="evidence" value="ECO:0007669"/>
    <property type="project" value="UniProtKB-KW"/>
</dbReference>
<dbReference type="KEGG" id="tper:IWA51_12025"/>
<dbReference type="SMART" id="SM00382">
    <property type="entry name" value="AAA"/>
    <property type="match status" value="2"/>
</dbReference>
<reference evidence="4 5" key="1">
    <citation type="submission" date="2020-11" db="EMBL/GenBank/DDBJ databases">
        <title>Treponema Peruensis nv. sp., first commensal Treponema isolated from human feces.</title>
        <authorList>
            <person name="Belkhou C."/>
            <person name="Raes J."/>
        </authorList>
    </citation>
    <scope>NUCLEOTIDE SEQUENCE [LARGE SCALE GENOMIC DNA]</scope>
    <source>
        <strain evidence="4 5">RCC2812</strain>
    </source>
</reference>
<evidence type="ECO:0000259" key="3">
    <source>
        <dbReference type="PROSITE" id="PS50893"/>
    </source>
</evidence>
<dbReference type="InterPro" id="IPR003439">
    <property type="entry name" value="ABC_transporter-like_ATP-bd"/>
</dbReference>
<dbReference type="PANTHER" id="PTHR43158">
    <property type="entry name" value="SKFA PEPTIDE EXPORT ATP-BINDING PROTEIN SKFE"/>
    <property type="match status" value="1"/>
</dbReference>
<evidence type="ECO:0000256" key="2">
    <source>
        <dbReference type="ARBA" id="ARBA00022840"/>
    </source>
</evidence>
<dbReference type="EMBL" id="CP064936">
    <property type="protein sequence ID" value="QQA00961.1"/>
    <property type="molecule type" value="Genomic_DNA"/>
</dbReference>
<protein>
    <submittedName>
        <fullName evidence="4">ATP-binding cassette domain-containing protein</fullName>
    </submittedName>
</protein>